<name>D5G3J3_HAEIF</name>
<accession>D5G3J3</accession>
<sequence>MKKMKELIFSEENIQSLIENNLLDINELVEQFHRSNLISHTRYVYSMGAKSWGSWERVSIMINKFLSEKDWKFEPSSETFNVNVAYFAPSIFLKLKEYEIIDIINNLNQQQLVYVLVKDEIMDFFITLFKNPLFIFVLRRINPIFFINLLLALTKKNYVSIKDEINLISLFIKANSKINSTYKDILEFRLNSLKNKVSQGKNNNSKNMLMKIALLICGQLRGYEEAIPRFASKFRFLGSVDAYISTWDNIGSTRFNAQNSYRIFEKEACDFIAKEQDIFDFSKFDTAINSYLSNDTIETIIKDNISNYLQWCNLIQFNIKKYTEYPYNLMSNSEKMYYHNAYWVNTLGEEYFKQYDLIIKIRPDYFFKDSTPLILDKRLNEYKTLITDTSNYLFLEWGFGMGDQLWIGKPDSILPILKCHNHSTISYQFTSNTLEKGAYHGHINCGLEAWGNALSLLETPSSLQKSRLSGTKLIPLNVLRDMDIYK</sequence>
<dbReference type="EMBL" id="HM770878">
    <property type="protein sequence ID" value="AEK12225.1"/>
    <property type="molecule type" value="Genomic_DNA"/>
</dbReference>
<protein>
    <submittedName>
        <fullName evidence="2">Ecs4</fullName>
    </submittedName>
    <submittedName>
        <fullName evidence="1">EcsD</fullName>
    </submittedName>
</protein>
<evidence type="ECO:0000313" key="2">
    <source>
        <dbReference type="EMBL" id="CAT03329.1"/>
    </source>
</evidence>
<reference evidence="1" key="2">
    <citation type="submission" date="2010-07" db="EMBL/GenBank/DDBJ databases">
        <title>Real-time PCR assays for detection of Haemophilus influenzae serotypes a-f and sequencing of serotype c, d, and e capsule biosynthesis regions.</title>
        <authorList>
            <person name="Dolan J.M."/>
            <person name="Hatcher C.P."/>
            <person name="Linscott K."/>
            <person name="Bach M.C."/>
            <person name="Mair R."/>
            <person name="Mayer L.W."/>
        </authorList>
    </citation>
    <scope>NUCLEOTIDE SEQUENCE</scope>
    <source>
        <strain evidence="1">M11853</strain>
    </source>
</reference>
<evidence type="ECO:0000313" key="1">
    <source>
        <dbReference type="EMBL" id="AEK12225.1"/>
    </source>
</evidence>
<proteinExistence type="predicted"/>
<reference evidence="2" key="1">
    <citation type="journal article" date="2010" name="J. Clin. Microbiol.">
        <title>Genetic characterization of the capsulation locus of Haemophilus influenzae serotype e.</title>
        <authorList>
            <person name="Giufre M."/>
            <person name="Cardines R."/>
            <person name="Mastrantonio P."/>
            <person name="Cerquetti M."/>
        </authorList>
    </citation>
    <scope>NUCLEOTIDE SEQUENCE</scope>
    <source>
        <strain evidence="2">Hi274</strain>
    </source>
</reference>
<dbReference type="AlphaFoldDB" id="D5G3J3"/>
<organism evidence="2">
    <name type="scientific">Haemophilus influenzae</name>
    <dbReference type="NCBI Taxonomy" id="727"/>
    <lineage>
        <taxon>Bacteria</taxon>
        <taxon>Pseudomonadati</taxon>
        <taxon>Pseudomonadota</taxon>
        <taxon>Gammaproteobacteria</taxon>
        <taxon>Pasteurellales</taxon>
        <taxon>Pasteurellaceae</taxon>
        <taxon>Haemophilus</taxon>
    </lineage>
</organism>
<dbReference type="EMBL" id="FM882247">
    <property type="protein sequence ID" value="CAT03329.1"/>
    <property type="molecule type" value="Genomic_DNA"/>
</dbReference>
<gene>
    <name evidence="2" type="primary">ecs4</name>
    <name evidence="1" type="synonym">ecsD</name>
</gene>